<evidence type="ECO:0000313" key="6">
    <source>
        <dbReference type="EMBL" id="MFC3853837.1"/>
    </source>
</evidence>
<dbReference type="InterPro" id="IPR022460">
    <property type="entry name" value="Flavoprotein_PP4765"/>
</dbReference>
<dbReference type="InterPro" id="IPR055178">
    <property type="entry name" value="RsdA/BaiN/AoA(So)-like_dom"/>
</dbReference>
<comment type="caution">
    <text evidence="6">The sequence shown here is derived from an EMBL/GenBank/DDBJ whole genome shotgun (WGS) entry which is preliminary data.</text>
</comment>
<evidence type="ECO:0000313" key="7">
    <source>
        <dbReference type="Proteomes" id="UP001595617"/>
    </source>
</evidence>
<evidence type="ECO:0000259" key="4">
    <source>
        <dbReference type="Pfam" id="PF03486"/>
    </source>
</evidence>
<evidence type="ECO:0000256" key="1">
    <source>
        <dbReference type="ARBA" id="ARBA00001974"/>
    </source>
</evidence>
<dbReference type="PANTHER" id="PTHR42887">
    <property type="entry name" value="OS12G0638800 PROTEIN"/>
    <property type="match status" value="1"/>
</dbReference>
<dbReference type="NCBIfam" id="TIGR00275">
    <property type="entry name" value="aminoacetone oxidase family FAD-binding enzyme"/>
    <property type="match status" value="1"/>
</dbReference>
<dbReference type="SUPFAM" id="SSF160996">
    <property type="entry name" value="HI0933 insert domain-like"/>
    <property type="match status" value="1"/>
</dbReference>
<dbReference type="PANTHER" id="PTHR42887:SF1">
    <property type="entry name" value="BLR3961 PROTEIN"/>
    <property type="match status" value="1"/>
</dbReference>
<feature type="domain" description="RsdA/BaiN/AoA(So)-like Rossmann fold-like" evidence="4">
    <location>
        <begin position="30"/>
        <end position="424"/>
    </location>
</feature>
<dbReference type="InterPro" id="IPR057661">
    <property type="entry name" value="RsdA/BaiN/AoA(So)_Rossmann"/>
</dbReference>
<accession>A0ABV8A392</accession>
<dbReference type="Proteomes" id="UP001595617">
    <property type="component" value="Unassembled WGS sequence"/>
</dbReference>
<dbReference type="Gene3D" id="3.50.50.60">
    <property type="entry name" value="FAD/NAD(P)-binding domain"/>
    <property type="match status" value="1"/>
</dbReference>
<name>A0ABV8A392_9GAMM</name>
<dbReference type="InterPro" id="IPR004792">
    <property type="entry name" value="BaiN-like"/>
</dbReference>
<organism evidence="6 7">
    <name type="scientific">Saccharospirillum mangrovi</name>
    <dbReference type="NCBI Taxonomy" id="2161747"/>
    <lineage>
        <taxon>Bacteria</taxon>
        <taxon>Pseudomonadati</taxon>
        <taxon>Pseudomonadota</taxon>
        <taxon>Gammaproteobacteria</taxon>
        <taxon>Oceanospirillales</taxon>
        <taxon>Saccharospirillaceae</taxon>
        <taxon>Saccharospirillum</taxon>
    </lineage>
</organism>
<dbReference type="InterPro" id="IPR036188">
    <property type="entry name" value="FAD/NAD-bd_sf"/>
</dbReference>
<evidence type="ECO:0000256" key="3">
    <source>
        <dbReference type="ARBA" id="ARBA00022827"/>
    </source>
</evidence>
<dbReference type="SUPFAM" id="SSF51905">
    <property type="entry name" value="FAD/NAD(P)-binding domain"/>
    <property type="match status" value="1"/>
</dbReference>
<dbReference type="Gene3D" id="2.40.30.10">
    <property type="entry name" value="Translation factors"/>
    <property type="match status" value="1"/>
</dbReference>
<sequence length="434" mass="46920">MSNLSIHLMRFGARQSRLNVASEPVSTVPVVIIGGGPAGLMAAEVIAQAGYPVHLYDAMPSVGRKFLLAGVGGMNITHAEPKADFVQRYRERAGAVGDWLQDFDADALRAWIHELGVDTFVGSSGRVFPREMKAAPLLRKWLQRLRELGVQFHVRHRWHGWNEHGALRFETPEGEHSVTATATILALGGASWARLGSDGRWVPWLQAKHVQVQPLKPANSGFDCAWSDIMKEQHAGAFVKSVGMRVVDAASKTTQETRIGEFIVTATGVEGSLIYAFSAPLREQILASGRAHLELDLLPDRSVAQITQALRKPRGKQSMSSHLRRTLNLTGVKAALSRERAAQAFTEADKLARAIKALPLTLTATRPIDEAISTAGGVDVSALDDGLMLTALPGVFCAGEMLDWEAPTGGYLLTACFASGRRAGLGALSWLANR</sequence>
<dbReference type="PRINTS" id="PR00368">
    <property type="entry name" value="FADPNR"/>
</dbReference>
<dbReference type="Gene3D" id="1.10.8.260">
    <property type="entry name" value="HI0933 insert domain-like"/>
    <property type="match status" value="1"/>
</dbReference>
<proteinExistence type="predicted"/>
<reference evidence="7" key="1">
    <citation type="journal article" date="2019" name="Int. J. Syst. Evol. Microbiol.">
        <title>The Global Catalogue of Microorganisms (GCM) 10K type strain sequencing project: providing services to taxonomists for standard genome sequencing and annotation.</title>
        <authorList>
            <consortium name="The Broad Institute Genomics Platform"/>
            <consortium name="The Broad Institute Genome Sequencing Center for Infectious Disease"/>
            <person name="Wu L."/>
            <person name="Ma J."/>
        </authorList>
    </citation>
    <scope>NUCLEOTIDE SEQUENCE [LARGE SCALE GENOMIC DNA]</scope>
    <source>
        <strain evidence="7">IBRC 10765</strain>
    </source>
</reference>
<dbReference type="RefSeq" id="WP_380697443.1">
    <property type="nucleotide sequence ID" value="NZ_JBHRYR010000004.1"/>
</dbReference>
<comment type="cofactor">
    <cofactor evidence="1">
        <name>FAD</name>
        <dbReference type="ChEBI" id="CHEBI:57692"/>
    </cofactor>
</comment>
<keyword evidence="2" id="KW-0285">Flavoprotein</keyword>
<evidence type="ECO:0000259" key="5">
    <source>
        <dbReference type="Pfam" id="PF22780"/>
    </source>
</evidence>
<dbReference type="EMBL" id="JBHRYR010000004">
    <property type="protein sequence ID" value="MFC3853837.1"/>
    <property type="molecule type" value="Genomic_DNA"/>
</dbReference>
<dbReference type="InterPro" id="IPR023166">
    <property type="entry name" value="BaiN-like_dom_sf"/>
</dbReference>
<dbReference type="NCBIfam" id="TIGR03862">
    <property type="entry name" value="flavo_PP4765"/>
    <property type="match status" value="1"/>
</dbReference>
<evidence type="ECO:0000256" key="2">
    <source>
        <dbReference type="ARBA" id="ARBA00022630"/>
    </source>
</evidence>
<protein>
    <submittedName>
        <fullName evidence="6">TIGR03862 family flavoprotein</fullName>
    </submittedName>
</protein>
<gene>
    <name evidence="6" type="ORF">ACFOOG_13415</name>
</gene>
<feature type="domain" description="RsdA/BaiN/AoA(So)-like insert" evidence="5">
    <location>
        <begin position="216"/>
        <end position="373"/>
    </location>
</feature>
<keyword evidence="3" id="KW-0274">FAD</keyword>
<dbReference type="Pfam" id="PF03486">
    <property type="entry name" value="HI0933_like"/>
    <property type="match status" value="1"/>
</dbReference>
<keyword evidence="7" id="KW-1185">Reference proteome</keyword>
<dbReference type="Pfam" id="PF22780">
    <property type="entry name" value="HI0933_like_1st"/>
    <property type="match status" value="1"/>
</dbReference>